<dbReference type="STRING" id="267748.MMOB4730"/>
<evidence type="ECO:0000256" key="1">
    <source>
        <dbReference type="SAM" id="Phobius"/>
    </source>
</evidence>
<organism evidence="2 3">
    <name type="scientific">Mycoplasma mobile (strain ATCC 43663 / 163K / NCTC 11711)</name>
    <name type="common">Mesomycoplasma mobile</name>
    <dbReference type="NCBI Taxonomy" id="267748"/>
    <lineage>
        <taxon>Bacteria</taxon>
        <taxon>Bacillati</taxon>
        <taxon>Mycoplasmatota</taxon>
        <taxon>Mycoplasmoidales</taxon>
        <taxon>Metamycoplasmataceae</taxon>
        <taxon>Mesomycoplasma</taxon>
    </lineage>
</organism>
<accession>Q6KHH1</accession>
<name>Q6KHH1_MYCM1</name>
<proteinExistence type="predicted"/>
<dbReference type="RefSeq" id="WP_011264993.1">
    <property type="nucleotide sequence ID" value="NC_006908.1"/>
</dbReference>
<keyword evidence="3" id="KW-1185">Reference proteome</keyword>
<keyword evidence="1" id="KW-0812">Transmembrane</keyword>
<gene>
    <name evidence="2" type="ordered locus">MMOB4730</name>
</gene>
<feature type="transmembrane region" description="Helical" evidence="1">
    <location>
        <begin position="6"/>
        <end position="23"/>
    </location>
</feature>
<keyword evidence="1" id="KW-0472">Membrane</keyword>
<feature type="transmembrane region" description="Helical" evidence="1">
    <location>
        <begin position="35"/>
        <end position="58"/>
    </location>
</feature>
<dbReference type="KEGG" id="mmo:MMOB4730"/>
<sequence>MITIGLPILFLVGVFFSFLWQIMQSRKGNLSFKLNSSWLLFNILFLLITTYILITNIINSINGNPDFNIINIISERIFGFSLKNGNIDFTWIIWIIFWFLFTIGIASVRNAIKISVLSNKIDELNRSVAITKGKLNKTVQLTSNSIDTNELSLDEFNTLLKNKLEKESALIKANTKLEITKIKETKKLEKLSENKN</sequence>
<dbReference type="HOGENOM" id="CLU_1388893_0_0_14"/>
<protein>
    <submittedName>
        <fullName evidence="2">Expressed protein</fullName>
    </submittedName>
</protein>
<dbReference type="Proteomes" id="UP000009072">
    <property type="component" value="Chromosome"/>
</dbReference>
<evidence type="ECO:0000313" key="3">
    <source>
        <dbReference type="Proteomes" id="UP000009072"/>
    </source>
</evidence>
<dbReference type="AlphaFoldDB" id="Q6KHH1"/>
<feature type="transmembrane region" description="Helical" evidence="1">
    <location>
        <begin position="91"/>
        <end position="112"/>
    </location>
</feature>
<keyword evidence="1" id="KW-1133">Transmembrane helix</keyword>
<evidence type="ECO:0000313" key="2">
    <source>
        <dbReference type="EMBL" id="AAT27959.1"/>
    </source>
</evidence>
<reference evidence="2 3" key="1">
    <citation type="journal article" date="2004" name="Genome Res.">
        <title>The complete genome and proteome of Mycoplasma mobile.</title>
        <authorList>
            <person name="Jaffe J.D."/>
            <person name="Stange-Thomann N."/>
            <person name="Smith C."/>
            <person name="DeCaprio D."/>
            <person name="Fisher S."/>
            <person name="Butler J."/>
            <person name="Calvo S."/>
            <person name="Elkins T."/>
            <person name="FitzGerald M.G."/>
            <person name="Hafez N."/>
            <person name="Kodira C.D."/>
            <person name="Major J."/>
            <person name="Wang S."/>
            <person name="Wilkinson J."/>
            <person name="Nicol R."/>
            <person name="Nusbaum C."/>
            <person name="Birren B."/>
            <person name="Berg H.C."/>
            <person name="Church G.M."/>
        </authorList>
    </citation>
    <scope>NUCLEOTIDE SEQUENCE [LARGE SCALE GENOMIC DNA]</scope>
    <source>
        <strain evidence="3">ATCC 43663 / 163K / NCTC 11711</strain>
    </source>
</reference>
<dbReference type="EMBL" id="AE017308">
    <property type="protein sequence ID" value="AAT27959.1"/>
    <property type="molecule type" value="Genomic_DNA"/>
</dbReference>